<dbReference type="InterPro" id="IPR029044">
    <property type="entry name" value="Nucleotide-diphossugar_trans"/>
</dbReference>
<accession>A0A3B6QKU6</accession>
<dbReference type="Gramene" id="TraesJUL6D03G03802060.1">
    <property type="protein sequence ID" value="TraesJUL6D03G03802060.1.CDS1"/>
    <property type="gene ID" value="TraesJUL6D03G03802060"/>
</dbReference>
<dbReference type="Gramene" id="TraesJAG6D03G03751820.1">
    <property type="protein sequence ID" value="TraesJAG6D03G03751820.1.CDS1"/>
    <property type="gene ID" value="TraesJAG6D03G03751820"/>
</dbReference>
<comment type="subcellular location">
    <subcellularLocation>
        <location evidence="1">Membrane</location>
        <topology evidence="1">Single-pass membrane protein</topology>
    </subcellularLocation>
</comment>
<dbReference type="OMA" id="WEVIVLL"/>
<dbReference type="Gramene" id="TraesARI6D03G03733460.1">
    <property type="protein sequence ID" value="TraesARI6D03G03733460.1.CDS1"/>
    <property type="gene ID" value="TraesARI6D03G03733460"/>
</dbReference>
<keyword evidence="7" id="KW-0472">Membrane</keyword>
<dbReference type="Gramene" id="TraesLDM6D03G03772840.1">
    <property type="protein sequence ID" value="TraesLDM6D03G03772840.1.CDS1"/>
    <property type="gene ID" value="TraesLDM6D03G03772840"/>
</dbReference>
<dbReference type="GO" id="GO:0016757">
    <property type="term" value="F:glycosyltransferase activity"/>
    <property type="evidence" value="ECO:0000318"/>
    <property type="project" value="GO_Central"/>
</dbReference>
<evidence type="ECO:0000256" key="8">
    <source>
        <dbReference type="RuleBase" id="RU366017"/>
    </source>
</evidence>
<reference evidence="10" key="1">
    <citation type="submission" date="2018-08" db="EMBL/GenBank/DDBJ databases">
        <authorList>
            <person name="Rossello M."/>
        </authorList>
    </citation>
    <scope>NUCLEOTIDE SEQUENCE [LARGE SCALE GENOMIC DNA]</scope>
    <source>
        <strain evidence="10">cv. Chinese Spring</strain>
    </source>
</reference>
<keyword evidence="4 8" id="KW-0808">Transferase</keyword>
<evidence type="ECO:0000256" key="7">
    <source>
        <dbReference type="ARBA" id="ARBA00023136"/>
    </source>
</evidence>
<gene>
    <name evidence="10" type="primary">LOC123145626</name>
</gene>
<evidence type="ECO:0000256" key="9">
    <source>
        <dbReference type="SAM" id="MobiDB-lite"/>
    </source>
</evidence>
<dbReference type="Gramene" id="TraesWEE_scaffold_140292_01G000300.1">
    <property type="protein sequence ID" value="TraesWEE_scaffold_140292_01G000300.1"/>
    <property type="gene ID" value="TraesWEE_scaffold_140292_01G000300"/>
</dbReference>
<dbReference type="SUPFAM" id="SSF53448">
    <property type="entry name" value="Nucleotide-diphospho-sugar transferases"/>
    <property type="match status" value="1"/>
</dbReference>
<dbReference type="Gramene" id="TraesCS6D03G0708200.1">
    <property type="protein sequence ID" value="TraesCS6D03G0708200.1.CDS1"/>
    <property type="gene ID" value="TraesCS6D03G0708200"/>
</dbReference>
<organism evidence="10">
    <name type="scientific">Triticum aestivum</name>
    <name type="common">Wheat</name>
    <dbReference type="NCBI Taxonomy" id="4565"/>
    <lineage>
        <taxon>Eukaryota</taxon>
        <taxon>Viridiplantae</taxon>
        <taxon>Streptophyta</taxon>
        <taxon>Embryophyta</taxon>
        <taxon>Tracheophyta</taxon>
        <taxon>Spermatophyta</taxon>
        <taxon>Magnoliopsida</taxon>
        <taxon>Liliopsida</taxon>
        <taxon>Poales</taxon>
        <taxon>Poaceae</taxon>
        <taxon>BOP clade</taxon>
        <taxon>Pooideae</taxon>
        <taxon>Triticodae</taxon>
        <taxon>Triticeae</taxon>
        <taxon>Triticinae</taxon>
        <taxon>Triticum</taxon>
    </lineage>
</organism>
<dbReference type="Gramene" id="TraesNOR6D03G03809760.1">
    <property type="protein sequence ID" value="TraesNOR6D03G03809760.1.CDS1"/>
    <property type="gene ID" value="TraesNOR6D03G03809760"/>
</dbReference>
<dbReference type="Gramene" id="TraesSTA6D03G03762160.1">
    <property type="protein sequence ID" value="TraesSTA6D03G03762160.1.CDS1"/>
    <property type="gene ID" value="TraesSTA6D03G03762160"/>
</dbReference>
<dbReference type="InterPro" id="IPR008166">
    <property type="entry name" value="Glyco_transf_92"/>
</dbReference>
<dbReference type="Gramene" id="TraesSYM6D03G03716880.1">
    <property type="protein sequence ID" value="TraesSYM6D03G03716880.1.CDS1"/>
    <property type="gene ID" value="TraesSYM6D03G03716880"/>
</dbReference>
<keyword evidence="11" id="KW-1185">Reference proteome</keyword>
<evidence type="ECO:0000256" key="5">
    <source>
        <dbReference type="ARBA" id="ARBA00022692"/>
    </source>
</evidence>
<keyword evidence="3 8" id="KW-0328">Glycosyltransferase</keyword>
<evidence type="ECO:0000256" key="2">
    <source>
        <dbReference type="ARBA" id="ARBA00007647"/>
    </source>
</evidence>
<dbReference type="GO" id="GO:0016020">
    <property type="term" value="C:membrane"/>
    <property type="evidence" value="ECO:0007669"/>
    <property type="project" value="UniProtKB-SubCell"/>
</dbReference>
<evidence type="ECO:0000256" key="6">
    <source>
        <dbReference type="ARBA" id="ARBA00022989"/>
    </source>
</evidence>
<comment type="similarity">
    <text evidence="2 8">Belongs to the glycosyltransferase 92 family.</text>
</comment>
<reference evidence="10" key="2">
    <citation type="submission" date="2018-10" db="UniProtKB">
        <authorList>
            <consortium name="EnsemblPlants"/>
        </authorList>
    </citation>
    <scope>IDENTIFICATION</scope>
</reference>
<dbReference type="Gramene" id="TraesMAC6D03G03767160.1">
    <property type="protein sequence ID" value="TraesMAC6D03G03767160.1.CDS1"/>
    <property type="gene ID" value="TraesMAC6D03G03767160"/>
</dbReference>
<dbReference type="RefSeq" id="XP_044421025.1">
    <property type="nucleotide sequence ID" value="XM_044565090.1"/>
</dbReference>
<dbReference type="STRING" id="4565.A0A3B6QKU6"/>
<evidence type="ECO:0000256" key="4">
    <source>
        <dbReference type="ARBA" id="ARBA00022679"/>
    </source>
</evidence>
<dbReference type="PANTHER" id="PTHR21461:SF68">
    <property type="entry name" value="GLYCOSYLTRANSFERASE FAMILY 92 PROTEIN"/>
    <property type="match status" value="1"/>
</dbReference>
<dbReference type="Gramene" id="TraesCLE_scaffold_105840_01G000300.1">
    <property type="protein sequence ID" value="TraesCLE_scaffold_105840_01G000300.1"/>
    <property type="gene ID" value="TraesCLE_scaffold_105840_01G000300"/>
</dbReference>
<dbReference type="Gramene" id="TraesKAR6D01G0310790.1">
    <property type="protein sequence ID" value="cds.TraesKAR6D01G0310790.1"/>
    <property type="gene ID" value="TraesKAR6D01G0310790"/>
</dbReference>
<feature type="region of interest" description="Disordered" evidence="9">
    <location>
        <begin position="258"/>
        <end position="280"/>
    </location>
</feature>
<dbReference type="Gramene" id="TraesLAC6D03G03719510.1">
    <property type="protein sequence ID" value="TraesLAC6D03G03719510.1.CDS1"/>
    <property type="gene ID" value="TraesLAC6D03G03719510"/>
</dbReference>
<dbReference type="Gramene" id="TraesCS6D02G302600.1">
    <property type="protein sequence ID" value="TraesCS6D02G302600.1.cds1"/>
    <property type="gene ID" value="TraesCS6D02G302600"/>
</dbReference>
<dbReference type="KEGG" id="taes:123145626"/>
<dbReference type="AlphaFoldDB" id="A0A3B6QKU6"/>
<evidence type="ECO:0000256" key="1">
    <source>
        <dbReference type="ARBA" id="ARBA00004167"/>
    </source>
</evidence>
<dbReference type="EC" id="2.4.1.-" evidence="8"/>
<evidence type="ECO:0000256" key="3">
    <source>
        <dbReference type="ARBA" id="ARBA00022676"/>
    </source>
</evidence>
<keyword evidence="6" id="KW-1133">Transmembrane helix</keyword>
<sequence>MQSRRRHAAAAVLSVTALLAFICVQAGLVAFPLRDTRSRSLLVPPRWLPLGLRAVRAGTATPAGAGTEAVLLPGWEVIVLLRRPDAASAPADENVQNATCVFRGGASSPARALGPLPATGRHAYTCIMPEPARAHRHDAPLVLFPASTVGNAGDGASGRSPEMLKWSDRIVYESIVIVGGDVLVFAKGVNRRKKVNRAAADIRCLYYRGDAGNAVASLPATTSAQQVFRCPPPPATTPVDLELRVTLAVVGEQPIPSLATYDPPRRRDSPPMSSHVTESTPSGKRLICACTMVRDVAKFLREWVVYHAAVGVDRFYVYDNGSEDDLVDQVRHLTSDGFEVFTMSWPWPKTLEAALSHSAAVHRDSCEWMVFIDVDEFLFSPHWVHSENPTKSMLHSITTVGEDIGQVSMWCADFGPSGQTAHPKEGVTQGYTCRRQIMERRKSLVRLGAVDRSLTNSVHYFLLQPGFRSKWNTRVRVNHYKYQAWDEFKVKFRRRASTYTVDWTNKKNPRSNDRTPGLGFEAVEPAGWPHRFCEVNDTLLRDVTRRWYGLGFGNKLGRRRIIGTTPGSSYNV</sequence>
<dbReference type="Gramene" id="TraesCAD_scaffold_104272_01G000300.1">
    <property type="protein sequence ID" value="TraesCAD_scaffold_104272_01G000300.1"/>
    <property type="gene ID" value="TraesCAD_scaffold_104272_01G000300"/>
</dbReference>
<dbReference type="GeneID" id="123145626"/>
<proteinExistence type="inferred from homology"/>
<dbReference type="Proteomes" id="UP000019116">
    <property type="component" value="Chromosome 6D"/>
</dbReference>
<evidence type="ECO:0000313" key="11">
    <source>
        <dbReference type="Proteomes" id="UP000019116"/>
    </source>
</evidence>
<dbReference type="PaxDb" id="4565-Traes_6DL_4A9B0753D.1"/>
<dbReference type="Pfam" id="PF01697">
    <property type="entry name" value="Glyco_transf_92"/>
    <property type="match status" value="1"/>
</dbReference>
<dbReference type="Gramene" id="TraesROB_scaffold_094459_01G000300.1">
    <property type="protein sequence ID" value="TraesROB_scaffold_094459_01G000300.1"/>
    <property type="gene ID" value="TraesROB_scaffold_094459_01G000300"/>
</dbReference>
<dbReference type="EnsemblPlants" id="TraesCS6D02G302600.1">
    <property type="protein sequence ID" value="TraesCS6D02G302600.1.cds1"/>
    <property type="gene ID" value="TraesCS6D02G302600"/>
</dbReference>
<keyword evidence="5" id="KW-0812">Transmembrane</keyword>
<dbReference type="PANTHER" id="PTHR21461">
    <property type="entry name" value="GLYCOSYLTRANSFERASE FAMILY 92 PROTEIN"/>
    <property type="match status" value="1"/>
</dbReference>
<evidence type="ECO:0000313" key="10">
    <source>
        <dbReference type="EnsemblPlants" id="TraesCS6D02G302600.1.cds1"/>
    </source>
</evidence>
<name>A0A3B6QKU6_WHEAT</name>
<protein>
    <recommendedName>
        <fullName evidence="8">Glycosyltransferase family 92 protein</fullName>
        <ecNumber evidence="8">2.4.1.-</ecNumber>
    </recommendedName>
</protein>
<dbReference type="Gramene" id="TraesPARA_EIv1.0_2143670.1">
    <property type="protein sequence ID" value="TraesPARA_EIv1.0_2143670.1.CDS1"/>
    <property type="gene ID" value="TraesPARA_EIv1.0_2143670"/>
</dbReference>
<dbReference type="GO" id="GO:0005737">
    <property type="term" value="C:cytoplasm"/>
    <property type="evidence" value="ECO:0000318"/>
    <property type="project" value="GO_Central"/>
</dbReference>